<comment type="caution">
    <text evidence="4">The sequence shown here is derived from an EMBL/GenBank/DDBJ whole genome shotgun (WGS) entry which is preliminary data.</text>
</comment>
<dbReference type="AlphaFoldDB" id="A0A540LHL6"/>
<keyword evidence="2" id="KW-0677">Repeat</keyword>
<proteinExistence type="inferred from homology"/>
<feature type="domain" description="SMP" evidence="3">
    <location>
        <begin position="20"/>
        <end position="64"/>
    </location>
</feature>
<dbReference type="InterPro" id="IPR007011">
    <property type="entry name" value="LEA_SMP_dom"/>
</dbReference>
<dbReference type="Proteomes" id="UP000315295">
    <property type="component" value="Unassembled WGS sequence"/>
</dbReference>
<dbReference type="PANTHER" id="PTHR31174:SF31">
    <property type="entry name" value="LATE EMBRYOGENESIS ABUNDANT PROTEIN 3"/>
    <property type="match status" value="1"/>
</dbReference>
<sequence length="167" mass="19078">MNQEQPQRHRPDQSTVEEPIKYGNVFNVSGELAYRPVAPRHAATAQAAENLVLGENMRGGPAAVSRQLDTTRALALLVTATPLKSPERKASPLLMMKQLIPMATALSLKKLLDRLWHNMWSHRCQWHLQEKRLIEMQLQLVKRWRPVLCQQETNRLNKVTPLQYTGG</sequence>
<name>A0A540LHL6_MALBA</name>
<evidence type="ECO:0000256" key="2">
    <source>
        <dbReference type="ARBA" id="ARBA00022737"/>
    </source>
</evidence>
<reference evidence="4 5" key="1">
    <citation type="journal article" date="2019" name="G3 (Bethesda)">
        <title>Sequencing of a Wild Apple (Malus baccata) Genome Unravels the Differences Between Cultivated and Wild Apple Species Regarding Disease Resistance and Cold Tolerance.</title>
        <authorList>
            <person name="Chen X."/>
        </authorList>
    </citation>
    <scope>NUCLEOTIDE SEQUENCE [LARGE SCALE GENOMIC DNA]</scope>
    <source>
        <strain evidence="5">cv. Shandingzi</strain>
        <tissue evidence="4">Leaves</tissue>
    </source>
</reference>
<protein>
    <recommendedName>
        <fullName evidence="3">SMP domain-containing protein</fullName>
    </recommendedName>
</protein>
<evidence type="ECO:0000313" key="5">
    <source>
        <dbReference type="Proteomes" id="UP000315295"/>
    </source>
</evidence>
<evidence type="ECO:0000259" key="3">
    <source>
        <dbReference type="Pfam" id="PF04927"/>
    </source>
</evidence>
<dbReference type="InterPro" id="IPR042971">
    <property type="entry name" value="LEA_SMP"/>
</dbReference>
<dbReference type="Pfam" id="PF04927">
    <property type="entry name" value="SMP"/>
    <property type="match status" value="1"/>
</dbReference>
<organism evidence="4 5">
    <name type="scientific">Malus baccata</name>
    <name type="common">Siberian crab apple</name>
    <name type="synonym">Pyrus baccata</name>
    <dbReference type="NCBI Taxonomy" id="106549"/>
    <lineage>
        <taxon>Eukaryota</taxon>
        <taxon>Viridiplantae</taxon>
        <taxon>Streptophyta</taxon>
        <taxon>Embryophyta</taxon>
        <taxon>Tracheophyta</taxon>
        <taxon>Spermatophyta</taxon>
        <taxon>Magnoliopsida</taxon>
        <taxon>eudicotyledons</taxon>
        <taxon>Gunneridae</taxon>
        <taxon>Pentapetalae</taxon>
        <taxon>rosids</taxon>
        <taxon>fabids</taxon>
        <taxon>Rosales</taxon>
        <taxon>Rosaceae</taxon>
        <taxon>Amygdaloideae</taxon>
        <taxon>Maleae</taxon>
        <taxon>Malus</taxon>
    </lineage>
</organism>
<keyword evidence="5" id="KW-1185">Reference proteome</keyword>
<accession>A0A540LHL6</accession>
<gene>
    <name evidence="4" type="ORF">C1H46_028511</name>
</gene>
<evidence type="ECO:0000256" key="1">
    <source>
        <dbReference type="ARBA" id="ARBA00010733"/>
    </source>
</evidence>
<dbReference type="EMBL" id="VIEB01000582">
    <property type="protein sequence ID" value="TQD85965.1"/>
    <property type="molecule type" value="Genomic_DNA"/>
</dbReference>
<dbReference type="PANTHER" id="PTHR31174">
    <property type="entry name" value="SEED MATURATION FAMILY PROTEIN"/>
    <property type="match status" value="1"/>
</dbReference>
<evidence type="ECO:0000313" key="4">
    <source>
        <dbReference type="EMBL" id="TQD85965.1"/>
    </source>
</evidence>
<comment type="similarity">
    <text evidence="1">Belongs to the LEA type SMP family.</text>
</comment>
<dbReference type="STRING" id="106549.A0A540LHL6"/>